<dbReference type="AlphaFoldDB" id="A0A5J4IRM1"/>
<evidence type="ECO:0008006" key="3">
    <source>
        <dbReference type="Google" id="ProtNLM"/>
    </source>
</evidence>
<dbReference type="RefSeq" id="WP_151674996.1">
    <property type="nucleotide sequence ID" value="NZ_BKCG01000008.1"/>
</dbReference>
<proteinExistence type="predicted"/>
<protein>
    <recommendedName>
        <fullName evidence="3">Collagen-like protein</fullName>
    </recommendedName>
</protein>
<name>A0A5J4IRM1_9FLAO</name>
<accession>A0A5J4IRM1</accession>
<dbReference type="Proteomes" id="UP000326509">
    <property type="component" value="Unassembled WGS sequence"/>
</dbReference>
<dbReference type="PROSITE" id="PS51257">
    <property type="entry name" value="PROKAR_LIPOPROTEIN"/>
    <property type="match status" value="1"/>
</dbReference>
<keyword evidence="2" id="KW-1185">Reference proteome</keyword>
<comment type="caution">
    <text evidence="1">The sequence shown here is derived from an EMBL/GenBank/DDBJ whole genome shotgun (WGS) entry which is preliminary data.</text>
</comment>
<organism evidence="1 2">
    <name type="scientific">Patiriisocius marinus</name>
    <dbReference type="NCBI Taxonomy" id="1397112"/>
    <lineage>
        <taxon>Bacteria</taxon>
        <taxon>Pseudomonadati</taxon>
        <taxon>Bacteroidota</taxon>
        <taxon>Flavobacteriia</taxon>
        <taxon>Flavobacteriales</taxon>
        <taxon>Flavobacteriaceae</taxon>
        <taxon>Patiriisocius</taxon>
    </lineage>
</organism>
<evidence type="ECO:0000313" key="2">
    <source>
        <dbReference type="Proteomes" id="UP000326509"/>
    </source>
</evidence>
<gene>
    <name evidence="1" type="ORF">ULMA_26730</name>
</gene>
<dbReference type="OrthoDB" id="1524444at2"/>
<dbReference type="EMBL" id="BKCG01000008">
    <property type="protein sequence ID" value="GER60565.1"/>
    <property type="molecule type" value="Genomic_DNA"/>
</dbReference>
<sequence length="171" mass="18835">MKHIILLLAIATSALFSSCEGDQGPPGQDGINLLGQVFEANVNFTINNDYRNLVSIPSNIEVFESDAILVYWLEDVVSDGSGGTIDVWSPLPQTIYVDNGSFQYTFNHTFLDVLLFLQGDIPLNTIDSGFTNNQIFRIAIVPAEFATNSPSMSDIIDQYNIDDTTLETVSF</sequence>
<reference evidence="1 2" key="1">
    <citation type="submission" date="2019-08" db="EMBL/GenBank/DDBJ databases">
        <title>Draft genome sequence of Ulvibacter marinus type strain NBRC 109484.</title>
        <authorList>
            <person name="Kawano K."/>
            <person name="Ushijima N."/>
            <person name="Kihara M."/>
            <person name="Itoh H."/>
        </authorList>
    </citation>
    <scope>NUCLEOTIDE SEQUENCE [LARGE SCALE GENOMIC DNA]</scope>
    <source>
        <strain evidence="1 2">NBRC 109484</strain>
    </source>
</reference>
<evidence type="ECO:0000313" key="1">
    <source>
        <dbReference type="EMBL" id="GER60565.1"/>
    </source>
</evidence>